<dbReference type="InterPro" id="IPR032719">
    <property type="entry name" value="WbsX"/>
</dbReference>
<proteinExistence type="predicted"/>
<organism evidence="1">
    <name type="scientific">freshwater metagenome</name>
    <dbReference type="NCBI Taxonomy" id="449393"/>
    <lineage>
        <taxon>unclassified sequences</taxon>
        <taxon>metagenomes</taxon>
        <taxon>ecological metagenomes</taxon>
    </lineage>
</organism>
<name>A0A6J7M654_9ZZZZ</name>
<gene>
    <name evidence="1" type="ORF">UFOPK3772_03586</name>
</gene>
<dbReference type="InterPro" id="IPR007739">
    <property type="entry name" value="RgpF"/>
</dbReference>
<sequence length="497" mass="56036">MQIQRIIDLLHEDRSVGMVVPTGNVFGTEHWGSNQGIVEALAYRLPMAFDPDELRFPAGSMFWCRPWLLERIADLDIGDEHFEPEAGQYDATTAHALERLMGIYSTVGGMDIVEAMDVKQRLTNYRKNPQVRPNVYAFYLPQYHQCPENDEFWGEGFTDWDNVRKAKPLFDGHRQPILPSEEVGFYDLKDPEVLRRQAKMAKDHGIDGFVFHHYWFDGRRVLDTPINNWLADPTIDLPLAICWANEPWTRRWDGLDQDVLIPQTYGEDWANRFWDDIAPFLNDPRYIRVNGAPMLIIYRLGEIPDAMDTIDTWRKRAADDGHPALHLLAVGPLRECEMLELDLFDKADGLVGFPPGSNIRLESLITRLSPANPLQGDFMSYHSATPGDHASEANGIYRHAGVMPGWDNSARRGVSSYGFLGANPVTWRRAFAEAVPRKSLASEPMVFVNAWNEWAEGAAVEASRRFATGQLESIVDATNACAACPTFVVAGATTANA</sequence>
<dbReference type="PANTHER" id="PTHR41244">
    <property type="entry name" value="RHAMNAN SYNTHESIS F"/>
    <property type="match status" value="1"/>
</dbReference>
<dbReference type="Pfam" id="PF14307">
    <property type="entry name" value="Glyco_tran_WbsX"/>
    <property type="match status" value="1"/>
</dbReference>
<reference evidence="1" key="1">
    <citation type="submission" date="2020-05" db="EMBL/GenBank/DDBJ databases">
        <authorList>
            <person name="Chiriac C."/>
            <person name="Salcher M."/>
            <person name="Ghai R."/>
            <person name="Kavagutti S V."/>
        </authorList>
    </citation>
    <scope>NUCLEOTIDE SEQUENCE</scope>
</reference>
<protein>
    <submittedName>
        <fullName evidence="1">Unannotated protein</fullName>
    </submittedName>
</protein>
<accession>A0A6J7M654</accession>
<dbReference type="AlphaFoldDB" id="A0A6J7M654"/>
<dbReference type="Pfam" id="PF05045">
    <property type="entry name" value="RgpF"/>
    <property type="match status" value="1"/>
</dbReference>
<dbReference type="Gene3D" id="3.20.20.80">
    <property type="entry name" value="Glycosidases"/>
    <property type="match status" value="1"/>
</dbReference>
<dbReference type="PANTHER" id="PTHR41244:SF1">
    <property type="entry name" value="GLYCOSYLTRANSFERASE"/>
    <property type="match status" value="1"/>
</dbReference>
<evidence type="ECO:0000313" key="1">
    <source>
        <dbReference type="EMBL" id="CAB4974023.1"/>
    </source>
</evidence>
<dbReference type="EMBL" id="CAFBNE010000238">
    <property type="protein sequence ID" value="CAB4974023.1"/>
    <property type="molecule type" value="Genomic_DNA"/>
</dbReference>
<dbReference type="CDD" id="cd11579">
    <property type="entry name" value="Glyco_tran_WbsX"/>
    <property type="match status" value="1"/>
</dbReference>